<reference evidence="2" key="1">
    <citation type="journal article" date="2023" name="Mol. Biol. Evol.">
        <title>Third-Generation Sequencing Reveals the Adaptive Role of the Epigenome in Three Deep-Sea Polychaetes.</title>
        <authorList>
            <person name="Perez M."/>
            <person name="Aroh O."/>
            <person name="Sun Y."/>
            <person name="Lan Y."/>
            <person name="Juniper S.K."/>
            <person name="Young C.R."/>
            <person name="Angers B."/>
            <person name="Qian P.Y."/>
        </authorList>
    </citation>
    <scope>NUCLEOTIDE SEQUENCE</scope>
    <source>
        <strain evidence="2">R07B-5</strain>
    </source>
</reference>
<evidence type="ECO:0000313" key="2">
    <source>
        <dbReference type="EMBL" id="KAK2145683.1"/>
    </source>
</evidence>
<feature type="transmembrane region" description="Helical" evidence="1">
    <location>
        <begin position="6"/>
        <end position="30"/>
    </location>
</feature>
<proteinExistence type="predicted"/>
<keyword evidence="1" id="KW-0812">Transmembrane</keyword>
<dbReference type="AlphaFoldDB" id="A0AAD9J3I6"/>
<accession>A0AAD9J3I6</accession>
<sequence length="116" mass="12943">MISWLYFLMSSLAFVLMALHISAYCIRYLLSLFPAISRRFVMRARVGDDILDLCGLLIVLANLGALFCWIMTVMVSFMVSISSSCFCVSNQFLNSSWKSVCFDPILVASTLGGFLS</sequence>
<comment type="caution">
    <text evidence="2">The sequence shown here is derived from an EMBL/GenBank/DDBJ whole genome shotgun (WGS) entry which is preliminary data.</text>
</comment>
<organism evidence="2 3">
    <name type="scientific">Ridgeia piscesae</name>
    <name type="common">Tubeworm</name>
    <dbReference type="NCBI Taxonomy" id="27915"/>
    <lineage>
        <taxon>Eukaryota</taxon>
        <taxon>Metazoa</taxon>
        <taxon>Spiralia</taxon>
        <taxon>Lophotrochozoa</taxon>
        <taxon>Annelida</taxon>
        <taxon>Polychaeta</taxon>
        <taxon>Sedentaria</taxon>
        <taxon>Canalipalpata</taxon>
        <taxon>Sabellida</taxon>
        <taxon>Siboglinidae</taxon>
        <taxon>Ridgeia</taxon>
    </lineage>
</organism>
<keyword evidence="3" id="KW-1185">Reference proteome</keyword>
<dbReference type="EMBL" id="JAODUO010003864">
    <property type="protein sequence ID" value="KAK2145683.1"/>
    <property type="molecule type" value="Genomic_DNA"/>
</dbReference>
<name>A0AAD9J3I6_RIDPI</name>
<evidence type="ECO:0000313" key="3">
    <source>
        <dbReference type="Proteomes" id="UP001209878"/>
    </source>
</evidence>
<evidence type="ECO:0000256" key="1">
    <source>
        <dbReference type="SAM" id="Phobius"/>
    </source>
</evidence>
<keyword evidence="1" id="KW-1133">Transmembrane helix</keyword>
<feature type="transmembrane region" description="Helical" evidence="1">
    <location>
        <begin position="50"/>
        <end position="79"/>
    </location>
</feature>
<gene>
    <name evidence="2" type="ORF">NP493_3881g00002</name>
</gene>
<keyword evidence="1" id="KW-0472">Membrane</keyword>
<protein>
    <submittedName>
        <fullName evidence="2">Uncharacterized protein</fullName>
    </submittedName>
</protein>
<dbReference type="Proteomes" id="UP001209878">
    <property type="component" value="Unassembled WGS sequence"/>
</dbReference>